<reference evidence="2 3" key="1">
    <citation type="journal article" date="2012" name="Genome Biol.">
        <title>Genome and low-iron response of an oceanic diatom adapted to chronic iron limitation.</title>
        <authorList>
            <person name="Lommer M."/>
            <person name="Specht M."/>
            <person name="Roy A.S."/>
            <person name="Kraemer L."/>
            <person name="Andreson R."/>
            <person name="Gutowska M.A."/>
            <person name="Wolf J."/>
            <person name="Bergner S.V."/>
            <person name="Schilhabel M.B."/>
            <person name="Klostermeier U.C."/>
            <person name="Beiko R.G."/>
            <person name="Rosenstiel P."/>
            <person name="Hippler M."/>
            <person name="Laroche J."/>
        </authorList>
    </citation>
    <scope>NUCLEOTIDE SEQUENCE [LARGE SCALE GENOMIC DNA]</scope>
    <source>
        <strain evidence="2 3">CCMP1005</strain>
    </source>
</reference>
<dbReference type="OrthoDB" id="41874at2759"/>
<dbReference type="EMBL" id="AGNL01012581">
    <property type="protein sequence ID" value="EJK67814.1"/>
    <property type="molecule type" value="Genomic_DNA"/>
</dbReference>
<feature type="chain" id="PRO_5003838007" evidence="1">
    <location>
        <begin position="20"/>
        <end position="314"/>
    </location>
</feature>
<dbReference type="AlphaFoldDB" id="K0SS54"/>
<proteinExistence type="predicted"/>
<sequence length="314" mass="33434">MKSATPILAQALLAASTTAFTACPASSSRAAQPQRTRPLHATLTADELNSMSRSEQLKVLGVEESKLALGIDPDEVLEFVGTYTDIIQLQLLRTDLDHLAIPPPMALTKTDELRHSRDDLVTKFTADIADLSSTDVEKEVDKFLMDGEMLDMYIKYNQRIAEDPSWKPEYAEQGGGSWTETAGTLVTAGIYLVGGILLKDAFDAWRNGGGGGEEVAAVAAAVDAAGSGGALCQGKLSRASVQYCAFLASSAKKAFSIASLNKCATFLMKLVLDEVLKLDCFVTALSKLALSSADLPAANQLMIAAIDFSNQYAV</sequence>
<keyword evidence="3" id="KW-1185">Reference proteome</keyword>
<feature type="signal peptide" evidence="1">
    <location>
        <begin position="1"/>
        <end position="19"/>
    </location>
</feature>
<gene>
    <name evidence="2" type="ORF">THAOC_11097</name>
</gene>
<name>K0SS54_THAOC</name>
<dbReference type="PROSITE" id="PS51257">
    <property type="entry name" value="PROKAR_LIPOPROTEIN"/>
    <property type="match status" value="1"/>
</dbReference>
<protein>
    <submittedName>
        <fullName evidence="2">Uncharacterized protein</fullName>
    </submittedName>
</protein>
<dbReference type="Proteomes" id="UP000266841">
    <property type="component" value="Unassembled WGS sequence"/>
</dbReference>
<comment type="caution">
    <text evidence="2">The sequence shown here is derived from an EMBL/GenBank/DDBJ whole genome shotgun (WGS) entry which is preliminary data.</text>
</comment>
<keyword evidence="1" id="KW-0732">Signal</keyword>
<evidence type="ECO:0000256" key="1">
    <source>
        <dbReference type="SAM" id="SignalP"/>
    </source>
</evidence>
<organism evidence="2 3">
    <name type="scientific">Thalassiosira oceanica</name>
    <name type="common">Marine diatom</name>
    <dbReference type="NCBI Taxonomy" id="159749"/>
    <lineage>
        <taxon>Eukaryota</taxon>
        <taxon>Sar</taxon>
        <taxon>Stramenopiles</taxon>
        <taxon>Ochrophyta</taxon>
        <taxon>Bacillariophyta</taxon>
        <taxon>Coscinodiscophyceae</taxon>
        <taxon>Thalassiosirophycidae</taxon>
        <taxon>Thalassiosirales</taxon>
        <taxon>Thalassiosiraceae</taxon>
        <taxon>Thalassiosira</taxon>
    </lineage>
</organism>
<accession>K0SS54</accession>
<dbReference type="eggNOG" id="ENOG502QYX1">
    <property type="taxonomic scope" value="Eukaryota"/>
</dbReference>
<evidence type="ECO:0000313" key="3">
    <source>
        <dbReference type="Proteomes" id="UP000266841"/>
    </source>
</evidence>
<evidence type="ECO:0000313" key="2">
    <source>
        <dbReference type="EMBL" id="EJK67814.1"/>
    </source>
</evidence>